<evidence type="ECO:0000313" key="1">
    <source>
        <dbReference type="EMBL" id="OIP95779.1"/>
    </source>
</evidence>
<dbReference type="AlphaFoldDB" id="A0A1J5IGD5"/>
<name>A0A1J5IGD5_9BACT</name>
<evidence type="ECO:0000313" key="2">
    <source>
        <dbReference type="Proteomes" id="UP000183245"/>
    </source>
</evidence>
<comment type="caution">
    <text evidence="1">The sequence shown here is derived from an EMBL/GenBank/DDBJ whole genome shotgun (WGS) entry which is preliminary data.</text>
</comment>
<accession>A0A1J5IGD5</accession>
<proteinExistence type="predicted"/>
<dbReference type="STRING" id="1817892.AUK40_05755"/>
<dbReference type="EMBL" id="MNZT01000103">
    <property type="protein sequence ID" value="OIP95779.1"/>
    <property type="molecule type" value="Genomic_DNA"/>
</dbReference>
<protein>
    <submittedName>
        <fullName evidence="1">Uncharacterized protein</fullName>
    </submittedName>
</protein>
<dbReference type="Proteomes" id="UP000183245">
    <property type="component" value="Unassembled WGS sequence"/>
</dbReference>
<reference evidence="1 2" key="1">
    <citation type="journal article" date="2016" name="Environ. Microbiol.">
        <title>Genomic resolution of a cold subsurface aquifer community provides metabolic insights for novel microbes adapted to high CO concentrations.</title>
        <authorList>
            <person name="Probst A.J."/>
            <person name="Castelle C.J."/>
            <person name="Singh A."/>
            <person name="Brown C.T."/>
            <person name="Anantharaman K."/>
            <person name="Sharon I."/>
            <person name="Hug L.A."/>
            <person name="Burstein D."/>
            <person name="Emerson J.B."/>
            <person name="Thomas B.C."/>
            <person name="Banfield J.F."/>
        </authorList>
    </citation>
    <scope>NUCLEOTIDE SEQUENCE [LARGE SCALE GENOMIC DNA]</scope>
    <source>
        <strain evidence="1">CG2_30_54_11</strain>
    </source>
</reference>
<gene>
    <name evidence="1" type="ORF">AUK40_05755</name>
</gene>
<sequence>MPENAIRQHQMNFRNAIINMTNAQVLLEEARESITEAQQIVHDKLELIRLAQEEDHSAEAIAALKTETRELLREYIELVQLIRDHTDHIEKGFFDAIEVLQIDTLLKEMEELPTQKGATDDTH</sequence>
<organism evidence="1 2">
    <name type="scientific">Candidatus Wirthbacteria bacterium CG2_30_54_11</name>
    <dbReference type="NCBI Taxonomy" id="1817892"/>
    <lineage>
        <taxon>Bacteria</taxon>
        <taxon>Candidatus Wirthbacteria</taxon>
    </lineage>
</organism>